<protein>
    <submittedName>
        <fullName evidence="3">RNA-directed DNA polymerase</fullName>
    </submittedName>
</protein>
<keyword evidence="3" id="KW-0695">RNA-directed DNA polymerase</keyword>
<dbReference type="PANTHER" id="PTHR33116:SF78">
    <property type="entry name" value="OS12G0587133 PROTEIN"/>
    <property type="match status" value="1"/>
</dbReference>
<dbReference type="InterPro" id="IPR026960">
    <property type="entry name" value="RVT-Znf"/>
</dbReference>
<dbReference type="Pfam" id="PF00078">
    <property type="entry name" value="RVT_1"/>
    <property type="match status" value="1"/>
</dbReference>
<proteinExistence type="predicted"/>
<organism evidence="3 4">
    <name type="scientific">Tanacetum coccineum</name>
    <dbReference type="NCBI Taxonomy" id="301880"/>
    <lineage>
        <taxon>Eukaryota</taxon>
        <taxon>Viridiplantae</taxon>
        <taxon>Streptophyta</taxon>
        <taxon>Embryophyta</taxon>
        <taxon>Tracheophyta</taxon>
        <taxon>Spermatophyta</taxon>
        <taxon>Magnoliopsida</taxon>
        <taxon>eudicotyledons</taxon>
        <taxon>Gunneridae</taxon>
        <taxon>Pentapetalae</taxon>
        <taxon>asterids</taxon>
        <taxon>campanulids</taxon>
        <taxon>Asterales</taxon>
        <taxon>Asteraceae</taxon>
        <taxon>Asteroideae</taxon>
        <taxon>Anthemideae</taxon>
        <taxon>Anthemidinae</taxon>
        <taxon>Tanacetum</taxon>
    </lineage>
</organism>
<dbReference type="SUPFAM" id="SSF56672">
    <property type="entry name" value="DNA/RNA polymerases"/>
    <property type="match status" value="1"/>
</dbReference>
<feature type="compositionally biased region" description="Basic residues" evidence="1">
    <location>
        <begin position="1"/>
        <end position="12"/>
    </location>
</feature>
<sequence>MSVRQVWKRKTSTLKPSPPSQNDSPPLPLRVYQQLPLPPSYNPLRDQMINQLHNISTILDSHTNPSNAYIHAPPSPPPPQIHPPSHVQVDFEKAFDNVNWEFLLDIMKQMGFGYKWRSWIKGCLSLASILVLMNEALQVLILEACGKGLFKGISMNNEETNLSLLQYADDALIFSEWSRKNIKNLISIFKSFHEISGLGVNLSKSSIYGIGVCLDEVKSIALSLNCKGDSLSFNYLGLPVNKDMSKASSWSGVVDRFTIRLSSWKFFWGFKEDEKRLIWIKWKRALASIDQGGLGIGSIYAKHKSGLMDELGTGLKYGVWENILSVGAVIDDIGIPFRNSFIRKIRCGNSISFWADRWVDTAPSPLKSKFPRLFALDCSNDCRLMEQGTFLRPGIEDSWSWALDHDGLFSVKHLSKLIDSAFLFDCFPGKTHEWNPLIPKKINIFRWRLVLGRILLLTKLDWRGVDVPSVLCQLCEAVTETSEHLFISFAKSVAVWRKCLSWWGISFPQTLGSISDMVTGSLANYLPPITKTIFNGVCYITLWAIWSWRNKVFHSTVEEKSKEQSSDIFLQIQSASLLWMSNRWRKRKVKINWNLWISSPYNIMCGDVLPAGD</sequence>
<evidence type="ECO:0000313" key="3">
    <source>
        <dbReference type="EMBL" id="GJT60637.1"/>
    </source>
</evidence>
<dbReference type="EMBL" id="BQNB010017217">
    <property type="protein sequence ID" value="GJT60637.1"/>
    <property type="molecule type" value="Genomic_DNA"/>
</dbReference>
<dbReference type="PROSITE" id="PS50878">
    <property type="entry name" value="RT_POL"/>
    <property type="match status" value="1"/>
</dbReference>
<name>A0ABQ5FDG4_9ASTR</name>
<evidence type="ECO:0000256" key="1">
    <source>
        <dbReference type="SAM" id="MobiDB-lite"/>
    </source>
</evidence>
<dbReference type="GO" id="GO:0003964">
    <property type="term" value="F:RNA-directed DNA polymerase activity"/>
    <property type="evidence" value="ECO:0007669"/>
    <property type="project" value="UniProtKB-KW"/>
</dbReference>
<gene>
    <name evidence="3" type="ORF">Tco_1004170</name>
</gene>
<feature type="domain" description="Reverse transcriptase" evidence="2">
    <location>
        <begin position="1"/>
        <end position="240"/>
    </location>
</feature>
<dbReference type="InterPro" id="IPR000477">
    <property type="entry name" value="RT_dom"/>
</dbReference>
<accession>A0ABQ5FDG4</accession>
<reference evidence="3" key="2">
    <citation type="submission" date="2022-01" db="EMBL/GenBank/DDBJ databases">
        <authorList>
            <person name="Yamashiro T."/>
            <person name="Shiraishi A."/>
            <person name="Satake H."/>
            <person name="Nakayama K."/>
        </authorList>
    </citation>
    <scope>NUCLEOTIDE SEQUENCE</scope>
</reference>
<keyword evidence="3" id="KW-0808">Transferase</keyword>
<dbReference type="Pfam" id="PF13966">
    <property type="entry name" value="zf-RVT"/>
    <property type="match status" value="1"/>
</dbReference>
<reference evidence="3" key="1">
    <citation type="journal article" date="2022" name="Int. J. Mol. Sci.">
        <title>Draft Genome of Tanacetum Coccineum: Genomic Comparison of Closely Related Tanacetum-Family Plants.</title>
        <authorList>
            <person name="Yamashiro T."/>
            <person name="Shiraishi A."/>
            <person name="Nakayama K."/>
            <person name="Satake H."/>
        </authorList>
    </citation>
    <scope>NUCLEOTIDE SEQUENCE</scope>
</reference>
<dbReference type="InterPro" id="IPR043502">
    <property type="entry name" value="DNA/RNA_pol_sf"/>
</dbReference>
<evidence type="ECO:0000259" key="2">
    <source>
        <dbReference type="PROSITE" id="PS50878"/>
    </source>
</evidence>
<keyword evidence="3" id="KW-0548">Nucleotidyltransferase</keyword>
<comment type="caution">
    <text evidence="3">The sequence shown here is derived from an EMBL/GenBank/DDBJ whole genome shotgun (WGS) entry which is preliminary data.</text>
</comment>
<evidence type="ECO:0000313" key="4">
    <source>
        <dbReference type="Proteomes" id="UP001151760"/>
    </source>
</evidence>
<dbReference type="PANTHER" id="PTHR33116">
    <property type="entry name" value="REVERSE TRANSCRIPTASE ZINC-BINDING DOMAIN-CONTAINING PROTEIN-RELATED-RELATED"/>
    <property type="match status" value="1"/>
</dbReference>
<keyword evidence="4" id="KW-1185">Reference proteome</keyword>
<feature type="region of interest" description="Disordered" evidence="1">
    <location>
        <begin position="1"/>
        <end position="29"/>
    </location>
</feature>
<dbReference type="Proteomes" id="UP001151760">
    <property type="component" value="Unassembled WGS sequence"/>
</dbReference>